<sequence length="171" mass="19414">MRDPFDHSIEELVKIGVDKETIVYALKKYNSHIDEQIKINTIQKYLGEKSAKDYKDMNVDDYNYDAPTQEELAKNTKETLLKDIMQRLQKGEDKDGIINTIFELSIDSATKEELIDKVINYDFNDNNSVAAPAIVASVAVTPAPVGGYTSTDSCHRGNRRQIICRYKKASF</sequence>
<dbReference type="Proteomes" id="UP001642485">
    <property type="component" value="Chromosome"/>
</dbReference>
<evidence type="ECO:0000313" key="2">
    <source>
        <dbReference type="Proteomes" id="UP001642485"/>
    </source>
</evidence>
<protein>
    <submittedName>
        <fullName evidence="1">ANK-REP-REGION domain-containing protein</fullName>
    </submittedName>
</protein>
<accession>A0ABP0T5W9</accession>
<gene>
    <name evidence="1" type="ORF">OB144RH_05635</name>
</gene>
<keyword evidence="2" id="KW-1185">Reference proteome</keyword>
<proteinExistence type="predicted"/>
<organism evidence="1 2">
    <name type="scientific">Rickettsia helvetica</name>
    <dbReference type="NCBI Taxonomy" id="35789"/>
    <lineage>
        <taxon>Bacteria</taxon>
        <taxon>Pseudomonadati</taxon>
        <taxon>Pseudomonadota</taxon>
        <taxon>Alphaproteobacteria</taxon>
        <taxon>Rickettsiales</taxon>
        <taxon>Rickettsiaceae</taxon>
        <taxon>Rickettsieae</taxon>
        <taxon>Rickettsia</taxon>
        <taxon>spotted fever group</taxon>
    </lineage>
</organism>
<dbReference type="RefSeq" id="WP_010423306.1">
    <property type="nucleotide sequence ID" value="NZ_OZ018776.1"/>
</dbReference>
<name>A0ABP0T5W9_RICHE</name>
<evidence type="ECO:0000313" key="1">
    <source>
        <dbReference type="EMBL" id="CAK9121252.1"/>
    </source>
</evidence>
<reference evidence="1 2" key="1">
    <citation type="submission" date="2024-02" db="EMBL/GenBank/DDBJ databases">
        <authorList>
            <person name="Nijsse B."/>
            <person name="Sprong H."/>
        </authorList>
    </citation>
    <scope>NUCLEOTIDE SEQUENCE [LARGE SCALE GENOMIC DNA]</scope>
    <source>
        <strain evidence="1">OB144</strain>
    </source>
</reference>
<dbReference type="EMBL" id="OZ018776">
    <property type="protein sequence ID" value="CAK9121252.1"/>
    <property type="molecule type" value="Genomic_DNA"/>
</dbReference>